<feature type="compositionally biased region" description="Basic residues" evidence="1">
    <location>
        <begin position="209"/>
        <end position="226"/>
    </location>
</feature>
<evidence type="ECO:0000259" key="2">
    <source>
        <dbReference type="PROSITE" id="PS50217"/>
    </source>
</evidence>
<sequence length="376" mass="42250">MSMNASRHVGGPSASADPFLFSKQDIAAHLDLDSLCSGQWSSSSSSSHSSSFFPESPEQYCPSSAPVSPQPSVNLELWSSQTSIKQEGDYYHHYHHHHKEELLIDCLEDLNSYIINIDSHSQGTSPIYDFPSVTLETSAEEIDFDTCYKDFLQLVNSQPLPPPTPTIKQEEAFPLPSPTVTNRRPRRKAHKMESDETASTSPSESSLTKKPRTAKQPPAHKKKLTKNTKVALPKKSPEQYSNGYSDHLANGHAADTSRRASPSLTMSTSTSASDSESMSLGGTRKTTRSLKDRSPEAYSRRREKNNIAVRKSREKKRQEIKKFADEHMKLKREVEQMRTQNEKLRVLVSEVEEGILDKSKTELAAMIQKVKKQMDW</sequence>
<proteinExistence type="predicted"/>
<dbReference type="EMBL" id="BDGG01000003">
    <property type="protein sequence ID" value="GAU96950.1"/>
    <property type="molecule type" value="Genomic_DNA"/>
</dbReference>
<reference evidence="3 4" key="1">
    <citation type="journal article" date="2016" name="Nat. Commun.">
        <title>Extremotolerant tardigrade genome and improved radiotolerance of human cultured cells by tardigrade-unique protein.</title>
        <authorList>
            <person name="Hashimoto T."/>
            <person name="Horikawa D.D."/>
            <person name="Saito Y."/>
            <person name="Kuwahara H."/>
            <person name="Kozuka-Hata H."/>
            <person name="Shin-I T."/>
            <person name="Minakuchi Y."/>
            <person name="Ohishi K."/>
            <person name="Motoyama A."/>
            <person name="Aizu T."/>
            <person name="Enomoto A."/>
            <person name="Kondo K."/>
            <person name="Tanaka S."/>
            <person name="Hara Y."/>
            <person name="Koshikawa S."/>
            <person name="Sagara H."/>
            <person name="Miura T."/>
            <person name="Yokobori S."/>
            <person name="Miyagawa K."/>
            <person name="Suzuki Y."/>
            <person name="Kubo T."/>
            <person name="Oyama M."/>
            <person name="Kohara Y."/>
            <person name="Fujiyama A."/>
            <person name="Arakawa K."/>
            <person name="Katayama T."/>
            <person name="Toyoda A."/>
            <person name="Kunieda T."/>
        </authorList>
    </citation>
    <scope>NUCLEOTIDE SEQUENCE [LARGE SCALE GENOMIC DNA]</scope>
    <source>
        <strain evidence="3 4">YOKOZUNA-1</strain>
    </source>
</reference>
<dbReference type="GO" id="GO:0003700">
    <property type="term" value="F:DNA-binding transcription factor activity"/>
    <property type="evidence" value="ECO:0007669"/>
    <property type="project" value="InterPro"/>
</dbReference>
<accession>A0A1D1V7R4</accession>
<dbReference type="SUPFAM" id="SSF57959">
    <property type="entry name" value="Leucine zipper domain"/>
    <property type="match status" value="1"/>
</dbReference>
<evidence type="ECO:0000313" key="4">
    <source>
        <dbReference type="Proteomes" id="UP000186922"/>
    </source>
</evidence>
<dbReference type="Gene3D" id="1.20.5.170">
    <property type="match status" value="1"/>
</dbReference>
<organism evidence="3 4">
    <name type="scientific">Ramazzottius varieornatus</name>
    <name type="common">Water bear</name>
    <name type="synonym">Tardigrade</name>
    <dbReference type="NCBI Taxonomy" id="947166"/>
    <lineage>
        <taxon>Eukaryota</taxon>
        <taxon>Metazoa</taxon>
        <taxon>Ecdysozoa</taxon>
        <taxon>Tardigrada</taxon>
        <taxon>Eutardigrada</taxon>
        <taxon>Parachela</taxon>
        <taxon>Hypsibioidea</taxon>
        <taxon>Ramazzottiidae</taxon>
        <taxon>Ramazzottius</taxon>
    </lineage>
</organism>
<gene>
    <name evidence="3" type="primary">RvY_08314-1</name>
    <name evidence="3" type="synonym">RvY_08314.1</name>
    <name evidence="3" type="ORF">RvY_08314</name>
</gene>
<dbReference type="CDD" id="cd14686">
    <property type="entry name" value="bZIP"/>
    <property type="match status" value="1"/>
</dbReference>
<protein>
    <recommendedName>
        <fullName evidence="2">BZIP domain-containing protein</fullName>
    </recommendedName>
</protein>
<evidence type="ECO:0000313" key="3">
    <source>
        <dbReference type="EMBL" id="GAU96950.1"/>
    </source>
</evidence>
<dbReference type="InterPro" id="IPR004827">
    <property type="entry name" value="bZIP"/>
</dbReference>
<keyword evidence="4" id="KW-1185">Reference proteome</keyword>
<dbReference type="AlphaFoldDB" id="A0A1D1V7R4"/>
<dbReference type="Proteomes" id="UP000186922">
    <property type="component" value="Unassembled WGS sequence"/>
</dbReference>
<feature type="region of interest" description="Disordered" evidence="1">
    <location>
        <begin position="159"/>
        <end position="318"/>
    </location>
</feature>
<dbReference type="OrthoDB" id="10039716at2759"/>
<evidence type="ECO:0000256" key="1">
    <source>
        <dbReference type="SAM" id="MobiDB-lite"/>
    </source>
</evidence>
<dbReference type="InterPro" id="IPR046347">
    <property type="entry name" value="bZIP_sf"/>
</dbReference>
<dbReference type="PROSITE" id="PS50217">
    <property type="entry name" value="BZIP"/>
    <property type="match status" value="1"/>
</dbReference>
<feature type="domain" description="BZIP" evidence="2">
    <location>
        <begin position="295"/>
        <end position="345"/>
    </location>
</feature>
<dbReference type="Pfam" id="PF07716">
    <property type="entry name" value="bZIP_2"/>
    <property type="match status" value="1"/>
</dbReference>
<dbReference type="SMART" id="SM00338">
    <property type="entry name" value="BRLZ"/>
    <property type="match status" value="1"/>
</dbReference>
<feature type="compositionally biased region" description="Low complexity" evidence="1">
    <location>
        <begin position="260"/>
        <end position="280"/>
    </location>
</feature>
<feature type="compositionally biased region" description="Polar residues" evidence="1">
    <location>
        <begin position="197"/>
        <end position="208"/>
    </location>
</feature>
<name>A0A1D1V7R4_RAMVA</name>
<comment type="caution">
    <text evidence="3">The sequence shown here is derived from an EMBL/GenBank/DDBJ whole genome shotgun (WGS) entry which is preliminary data.</text>
</comment>
<feature type="compositionally biased region" description="Basic and acidic residues" evidence="1">
    <location>
        <begin position="289"/>
        <end position="300"/>
    </location>
</feature>